<reference evidence="3 4" key="1">
    <citation type="submission" date="2019-04" db="EMBL/GenBank/DDBJ databases">
        <title>Niastella caeni sp. nov., isolated from activated sludge.</title>
        <authorList>
            <person name="Sheng M."/>
        </authorList>
    </citation>
    <scope>NUCLEOTIDE SEQUENCE [LARGE SCALE GENOMIC DNA]</scope>
    <source>
        <strain evidence="3 4">HX-2-15</strain>
    </source>
</reference>
<protein>
    <submittedName>
        <fullName evidence="3">DUF4974 domain-containing protein</fullName>
    </submittedName>
</protein>
<gene>
    <name evidence="3" type="ORF">FAM09_17080</name>
</gene>
<keyword evidence="1" id="KW-1133">Transmembrane helix</keyword>
<dbReference type="GO" id="GO:0016989">
    <property type="term" value="F:sigma factor antagonist activity"/>
    <property type="evidence" value="ECO:0007669"/>
    <property type="project" value="TreeGrafter"/>
</dbReference>
<dbReference type="AlphaFoldDB" id="A0A4S8HS78"/>
<sequence length="283" mass="31814">MPRKSRRNKDHNNNNPDEQWLQAWSKPSAIGMQKKQILLNSINDRIDNRRRRKKQMFFIGLSAAAAILVAVFIKIPGNSSAVSANPWQELATADSSKKILLEDGSIVWLAPWSTVKVHTDFSKQRSTVLSKGMAFFSVAKDAQHPFTIGVNQQRITVIGTAFTIRKLDPVDLQLTVKEGRVALNNTGGNQLLTAGQQVQTAQAVTGMVQVIDPNAADWWLQQQVRLQNITLEELLNRIETYYQVKLTHGTINKKFKVSLTWDLTISLKENLTVLNSLTGYNIH</sequence>
<dbReference type="Proteomes" id="UP000306918">
    <property type="component" value="Unassembled WGS sequence"/>
</dbReference>
<accession>A0A4S8HS78</accession>
<feature type="transmembrane region" description="Helical" evidence="1">
    <location>
        <begin position="56"/>
        <end position="75"/>
    </location>
</feature>
<dbReference type="Pfam" id="PF04773">
    <property type="entry name" value="FecR"/>
    <property type="match status" value="1"/>
</dbReference>
<comment type="caution">
    <text evidence="3">The sequence shown here is derived from an EMBL/GenBank/DDBJ whole genome shotgun (WGS) entry which is preliminary data.</text>
</comment>
<dbReference type="PIRSF" id="PIRSF018266">
    <property type="entry name" value="FecR"/>
    <property type="match status" value="1"/>
</dbReference>
<dbReference type="Gene3D" id="2.60.120.1440">
    <property type="match status" value="1"/>
</dbReference>
<dbReference type="OrthoDB" id="651134at2"/>
<evidence type="ECO:0000313" key="4">
    <source>
        <dbReference type="Proteomes" id="UP000306918"/>
    </source>
</evidence>
<dbReference type="RefSeq" id="WP_136578343.1">
    <property type="nucleotide sequence ID" value="NZ_STFF01000004.1"/>
</dbReference>
<keyword evidence="1" id="KW-0472">Membrane</keyword>
<dbReference type="EMBL" id="STFF01000004">
    <property type="protein sequence ID" value="THU38387.1"/>
    <property type="molecule type" value="Genomic_DNA"/>
</dbReference>
<evidence type="ECO:0000313" key="3">
    <source>
        <dbReference type="EMBL" id="THU38387.1"/>
    </source>
</evidence>
<name>A0A4S8HS78_9BACT</name>
<keyword evidence="1" id="KW-0812">Transmembrane</keyword>
<feature type="domain" description="FecR protein" evidence="2">
    <location>
        <begin position="91"/>
        <end position="181"/>
    </location>
</feature>
<dbReference type="PANTHER" id="PTHR30273:SF2">
    <property type="entry name" value="PROTEIN FECR"/>
    <property type="match status" value="1"/>
</dbReference>
<evidence type="ECO:0000259" key="2">
    <source>
        <dbReference type="Pfam" id="PF04773"/>
    </source>
</evidence>
<evidence type="ECO:0000256" key="1">
    <source>
        <dbReference type="SAM" id="Phobius"/>
    </source>
</evidence>
<dbReference type="InterPro" id="IPR006860">
    <property type="entry name" value="FecR"/>
</dbReference>
<proteinExistence type="predicted"/>
<dbReference type="InterPro" id="IPR012373">
    <property type="entry name" value="Ferrdict_sens_TM"/>
</dbReference>
<keyword evidence="4" id="KW-1185">Reference proteome</keyword>
<organism evidence="3 4">
    <name type="scientific">Niastella caeni</name>
    <dbReference type="NCBI Taxonomy" id="2569763"/>
    <lineage>
        <taxon>Bacteria</taxon>
        <taxon>Pseudomonadati</taxon>
        <taxon>Bacteroidota</taxon>
        <taxon>Chitinophagia</taxon>
        <taxon>Chitinophagales</taxon>
        <taxon>Chitinophagaceae</taxon>
        <taxon>Niastella</taxon>
    </lineage>
</organism>
<dbReference type="PANTHER" id="PTHR30273">
    <property type="entry name" value="PERIPLASMIC SIGNAL SENSOR AND SIGMA FACTOR ACTIVATOR FECR-RELATED"/>
    <property type="match status" value="1"/>
</dbReference>